<keyword evidence="9" id="KW-1185">Reference proteome</keyword>
<dbReference type="EMBL" id="JBBPBN010000053">
    <property type="protein sequence ID" value="KAK8990800.1"/>
    <property type="molecule type" value="Genomic_DNA"/>
</dbReference>
<dbReference type="Gene3D" id="3.40.50.300">
    <property type="entry name" value="P-loop containing nucleotide triphosphate hydrolases"/>
    <property type="match status" value="1"/>
</dbReference>
<evidence type="ECO:0000313" key="9">
    <source>
        <dbReference type="Proteomes" id="UP001396334"/>
    </source>
</evidence>
<protein>
    <recommendedName>
        <fullName evidence="10">Cytosolic Fe-S cluster assembly factor NBP35</fullName>
    </recommendedName>
</protein>
<dbReference type="InterPro" id="IPR019591">
    <property type="entry name" value="Mrp/NBP35_ATP-bd"/>
</dbReference>
<keyword evidence="2" id="KW-0547">Nucleotide-binding</keyword>
<feature type="region of interest" description="Disordered" evidence="6">
    <location>
        <begin position="45"/>
        <end position="72"/>
    </location>
</feature>
<keyword evidence="4" id="KW-0408">Iron</keyword>
<evidence type="ECO:0000256" key="6">
    <source>
        <dbReference type="SAM" id="MobiDB-lite"/>
    </source>
</evidence>
<dbReference type="PANTHER" id="PTHR23264">
    <property type="entry name" value="NUCLEOTIDE-BINDING PROTEIN NBP35 YEAST -RELATED"/>
    <property type="match status" value="1"/>
</dbReference>
<gene>
    <name evidence="8" type="ORF">V6N11_028760</name>
</gene>
<accession>A0ABR2PQT1</accession>
<feature type="chain" id="PRO_5046184754" description="Cytosolic Fe-S cluster assembly factor NBP35" evidence="7">
    <location>
        <begin position="18"/>
        <end position="145"/>
    </location>
</feature>
<sequence>MPICSGWLLPSFNVVSRLVFFAGLEQRLLLLSLFNNFSLRTKPSAIENGEIPENANEDCPGPSSKAAGKSDDCQGCPNQEACATAPKGPDPGKGGVSKSTFSAQLSFALTAKDFQVSLLDIDICGPSSPKMLGLEGQDIHQSNRG</sequence>
<evidence type="ECO:0000256" key="4">
    <source>
        <dbReference type="ARBA" id="ARBA00023004"/>
    </source>
</evidence>
<keyword evidence="5" id="KW-0411">Iron-sulfur</keyword>
<dbReference type="Pfam" id="PF10609">
    <property type="entry name" value="ParA"/>
    <property type="match status" value="1"/>
</dbReference>
<dbReference type="SUPFAM" id="SSF52540">
    <property type="entry name" value="P-loop containing nucleoside triphosphate hydrolases"/>
    <property type="match status" value="1"/>
</dbReference>
<dbReference type="PANTHER" id="PTHR23264:SF19">
    <property type="entry name" value="CYTOSOLIC FE-S CLUSTER ASSEMBLY FACTOR NUBP2"/>
    <property type="match status" value="1"/>
</dbReference>
<proteinExistence type="predicted"/>
<evidence type="ECO:0000256" key="3">
    <source>
        <dbReference type="ARBA" id="ARBA00022840"/>
    </source>
</evidence>
<keyword evidence="7" id="KW-0732">Signal</keyword>
<evidence type="ECO:0000256" key="2">
    <source>
        <dbReference type="ARBA" id="ARBA00022741"/>
    </source>
</evidence>
<reference evidence="8 9" key="1">
    <citation type="journal article" date="2024" name="G3 (Bethesda)">
        <title>Genome assembly of Hibiscus sabdariffa L. provides insights into metabolisms of medicinal natural products.</title>
        <authorList>
            <person name="Kim T."/>
        </authorList>
    </citation>
    <scope>NUCLEOTIDE SEQUENCE [LARGE SCALE GENOMIC DNA]</scope>
    <source>
        <strain evidence="8">TK-2024</strain>
        <tissue evidence="8">Old leaves</tissue>
    </source>
</reference>
<dbReference type="Proteomes" id="UP001396334">
    <property type="component" value="Unassembled WGS sequence"/>
</dbReference>
<dbReference type="InterPro" id="IPR033756">
    <property type="entry name" value="YlxH/NBP35"/>
</dbReference>
<feature type="signal peptide" evidence="7">
    <location>
        <begin position="1"/>
        <end position="17"/>
    </location>
</feature>
<keyword evidence="3" id="KW-0067">ATP-binding</keyword>
<evidence type="ECO:0000256" key="7">
    <source>
        <dbReference type="SAM" id="SignalP"/>
    </source>
</evidence>
<keyword evidence="1" id="KW-0479">Metal-binding</keyword>
<evidence type="ECO:0000313" key="8">
    <source>
        <dbReference type="EMBL" id="KAK8990800.1"/>
    </source>
</evidence>
<evidence type="ECO:0000256" key="1">
    <source>
        <dbReference type="ARBA" id="ARBA00022723"/>
    </source>
</evidence>
<name>A0ABR2PQT1_9ROSI</name>
<evidence type="ECO:0008006" key="10">
    <source>
        <dbReference type="Google" id="ProtNLM"/>
    </source>
</evidence>
<dbReference type="InterPro" id="IPR027417">
    <property type="entry name" value="P-loop_NTPase"/>
</dbReference>
<organism evidence="8 9">
    <name type="scientific">Hibiscus sabdariffa</name>
    <name type="common">roselle</name>
    <dbReference type="NCBI Taxonomy" id="183260"/>
    <lineage>
        <taxon>Eukaryota</taxon>
        <taxon>Viridiplantae</taxon>
        <taxon>Streptophyta</taxon>
        <taxon>Embryophyta</taxon>
        <taxon>Tracheophyta</taxon>
        <taxon>Spermatophyta</taxon>
        <taxon>Magnoliopsida</taxon>
        <taxon>eudicotyledons</taxon>
        <taxon>Gunneridae</taxon>
        <taxon>Pentapetalae</taxon>
        <taxon>rosids</taxon>
        <taxon>malvids</taxon>
        <taxon>Malvales</taxon>
        <taxon>Malvaceae</taxon>
        <taxon>Malvoideae</taxon>
        <taxon>Hibiscus</taxon>
    </lineage>
</organism>
<comment type="caution">
    <text evidence="8">The sequence shown here is derived from an EMBL/GenBank/DDBJ whole genome shotgun (WGS) entry which is preliminary data.</text>
</comment>
<evidence type="ECO:0000256" key="5">
    <source>
        <dbReference type="ARBA" id="ARBA00023014"/>
    </source>
</evidence>